<proteinExistence type="predicted"/>
<dbReference type="AlphaFoldDB" id="A0A497VTH3"/>
<organism evidence="1 2">
    <name type="scientific">Litoreibacter meonggei</name>
    <dbReference type="NCBI Taxonomy" id="1049199"/>
    <lineage>
        <taxon>Bacteria</taxon>
        <taxon>Pseudomonadati</taxon>
        <taxon>Pseudomonadota</taxon>
        <taxon>Alphaproteobacteria</taxon>
        <taxon>Rhodobacterales</taxon>
        <taxon>Roseobacteraceae</taxon>
        <taxon>Litoreibacter</taxon>
    </lineage>
</organism>
<evidence type="ECO:0000313" key="1">
    <source>
        <dbReference type="EMBL" id="RLJ41329.1"/>
    </source>
</evidence>
<dbReference type="OrthoDB" id="7268727at2"/>
<dbReference type="InterPro" id="IPR011057">
    <property type="entry name" value="Mss4-like_sf"/>
</dbReference>
<reference evidence="1 2" key="1">
    <citation type="submission" date="2018-10" db="EMBL/GenBank/DDBJ databases">
        <title>Genomic Encyclopedia of Archaeal and Bacterial Type Strains, Phase II (KMG-II): from individual species to whole genera.</title>
        <authorList>
            <person name="Goeker M."/>
        </authorList>
    </citation>
    <scope>NUCLEOTIDE SEQUENCE [LARGE SCALE GENOMIC DNA]</scope>
    <source>
        <strain evidence="1 2">DSM 29466</strain>
    </source>
</reference>
<gene>
    <name evidence="1" type="ORF">BCF46_3121</name>
</gene>
<dbReference type="EMBL" id="RCCE01000005">
    <property type="protein sequence ID" value="RLJ41329.1"/>
    <property type="molecule type" value="Genomic_DNA"/>
</dbReference>
<sequence length="178" mass="19728">MGDKTEIACSCGQTRLEVRGKPIASVECCCLSCREAAARMQKLDGAPHILTDYDTTPFVMYRKDRVQFVAGTKNLASFRLKADSSSERVITTCCNSPIYLDFKHGHWFSLYGALWPEGALPPPEMRTMVSDFPDGTHLPNDIPNAKKQSLGFFAKLFGAWVAMGFRTPKTPETGEINV</sequence>
<dbReference type="Proteomes" id="UP000269157">
    <property type="component" value="Unassembled WGS sequence"/>
</dbReference>
<dbReference type="RefSeq" id="WP_121026213.1">
    <property type="nucleotide sequence ID" value="NZ_RCCE01000005.1"/>
</dbReference>
<dbReference type="SUPFAM" id="SSF51316">
    <property type="entry name" value="Mss4-like"/>
    <property type="match status" value="1"/>
</dbReference>
<comment type="caution">
    <text evidence="1">The sequence shown here is derived from an EMBL/GenBank/DDBJ whole genome shotgun (WGS) entry which is preliminary data.</text>
</comment>
<name>A0A497VTH3_9RHOB</name>
<accession>A0A497VTH3</accession>
<dbReference type="Gene3D" id="3.90.1590.10">
    <property type="entry name" value="glutathione-dependent formaldehyde- activating enzyme (gfa)"/>
    <property type="match status" value="1"/>
</dbReference>
<keyword evidence="2" id="KW-1185">Reference proteome</keyword>
<protein>
    <recommendedName>
        <fullName evidence="3">CENP-V/GFA domain-containing protein</fullName>
    </recommendedName>
</protein>
<evidence type="ECO:0008006" key="3">
    <source>
        <dbReference type="Google" id="ProtNLM"/>
    </source>
</evidence>
<evidence type="ECO:0000313" key="2">
    <source>
        <dbReference type="Proteomes" id="UP000269157"/>
    </source>
</evidence>